<reference evidence="1" key="2">
    <citation type="submission" date="2020-07" db="EMBL/GenBank/DDBJ databases">
        <authorList>
            <person name="Vera ALvarez R."/>
            <person name="Arias-Moreno D.M."/>
            <person name="Jimenez-Jacinto V."/>
            <person name="Jimenez-Bremont J.F."/>
            <person name="Swaminathan K."/>
            <person name="Moose S.P."/>
            <person name="Guerrero-Gonzalez M.L."/>
            <person name="Marino-Ramirez L."/>
            <person name="Landsman D."/>
            <person name="Rodriguez-Kessler M."/>
            <person name="Delgado-Sanchez P."/>
        </authorList>
    </citation>
    <scope>NUCLEOTIDE SEQUENCE</scope>
    <source>
        <tissue evidence="1">Cladode</tissue>
    </source>
</reference>
<evidence type="ECO:0000313" key="1">
    <source>
        <dbReference type="EMBL" id="MBA4675855.1"/>
    </source>
</evidence>
<dbReference type="EMBL" id="GISG01121547">
    <property type="protein sequence ID" value="MBA4640860.1"/>
    <property type="molecule type" value="Transcribed_RNA"/>
</dbReference>
<organism evidence="1">
    <name type="scientific">Opuntia streptacantha</name>
    <name type="common">Prickly pear cactus</name>
    <name type="synonym">Opuntia cardona</name>
    <dbReference type="NCBI Taxonomy" id="393608"/>
    <lineage>
        <taxon>Eukaryota</taxon>
        <taxon>Viridiplantae</taxon>
        <taxon>Streptophyta</taxon>
        <taxon>Embryophyta</taxon>
        <taxon>Tracheophyta</taxon>
        <taxon>Spermatophyta</taxon>
        <taxon>Magnoliopsida</taxon>
        <taxon>eudicotyledons</taxon>
        <taxon>Gunneridae</taxon>
        <taxon>Pentapetalae</taxon>
        <taxon>Caryophyllales</taxon>
        <taxon>Cactineae</taxon>
        <taxon>Cactaceae</taxon>
        <taxon>Opuntioideae</taxon>
        <taxon>Opuntia</taxon>
    </lineage>
</organism>
<reference evidence="1" key="1">
    <citation type="journal article" date="2013" name="J. Plant Res.">
        <title>Effect of fungi and light on seed germination of three Opuntia species from semiarid lands of central Mexico.</title>
        <authorList>
            <person name="Delgado-Sanchez P."/>
            <person name="Jimenez-Bremont J.F."/>
            <person name="Guerrero-Gonzalez Mde L."/>
            <person name="Flores J."/>
        </authorList>
    </citation>
    <scope>NUCLEOTIDE SEQUENCE</scope>
    <source>
        <tissue evidence="1">Cladode</tissue>
    </source>
</reference>
<accession>A0A7C9AWX2</accession>
<dbReference type="AlphaFoldDB" id="A0A7C9AWX2"/>
<sequence length="107" mass="11970">MMERQGMVSRCRARKGHESMISSSPLVLLGLSPPICIRHPPSTATAIPSDIHRLCRQHPSPRLMNPNTPDMTISTTTASTSLLLRHHRRGIFLLGDNTYVCLTYFCL</sequence>
<protein>
    <submittedName>
        <fullName evidence="1">Uncharacterized protein</fullName>
    </submittedName>
</protein>
<dbReference type="EMBL" id="GISG01269024">
    <property type="protein sequence ID" value="MBA4675855.1"/>
    <property type="molecule type" value="Transcribed_RNA"/>
</dbReference>
<name>A0A7C9AWX2_OPUST</name>
<proteinExistence type="predicted"/>